<comment type="caution">
    <text evidence="1">The sequence shown here is derived from an EMBL/GenBank/DDBJ whole genome shotgun (WGS) entry which is preliminary data.</text>
</comment>
<dbReference type="AlphaFoldDB" id="A0A090TUM8"/>
<dbReference type="OrthoDB" id="5815259at2"/>
<evidence type="ECO:0000313" key="1">
    <source>
        <dbReference type="EMBL" id="GAL34697.1"/>
    </source>
</evidence>
<reference evidence="1 2" key="1">
    <citation type="submission" date="2014-09" db="EMBL/GenBank/DDBJ databases">
        <title>Vibrio maritimus JCM 19240. (C210) whole genome shotgun sequence.</title>
        <authorList>
            <person name="Sawabe T."/>
            <person name="Meirelles P."/>
            <person name="Nakanishi M."/>
            <person name="Sayaka M."/>
            <person name="Hattori M."/>
            <person name="Ohkuma M."/>
        </authorList>
    </citation>
    <scope>NUCLEOTIDE SEQUENCE [LARGE SCALE GENOMIC DNA]</scope>
    <source>
        <strain evidence="1 2">JCM 19240</strain>
    </source>
</reference>
<evidence type="ECO:0000313" key="2">
    <source>
        <dbReference type="Proteomes" id="UP000029224"/>
    </source>
</evidence>
<protein>
    <submittedName>
        <fullName evidence="1">Uncharacterized protein</fullName>
    </submittedName>
</protein>
<proteinExistence type="predicted"/>
<gene>
    <name evidence="1" type="ORF">JCM19240_4247</name>
</gene>
<sequence length="233" mass="25860">MNSDVNISSIDLNEAMANFQSTLAQTYPALDVEAQTLEDMQLALNQHDAFFRLAIESAPASTPAPIWFEDQFATAINGFSELMQAKTAFAAPIWQKTLNACLFTSLVGLRLRFNCVPDLSFGDLHIETNDDHRVSKISIAANTPIYTLTALPSAANATQLSCHHELDRKLAQVIKRLGEAMQPHFKTQKVAAKLFWGNALYSCGLAYSKLFNQPINTLSTKANLIVQNQWFNH</sequence>
<dbReference type="EMBL" id="BBMT01000005">
    <property type="protein sequence ID" value="GAL34697.1"/>
    <property type="molecule type" value="Genomic_DNA"/>
</dbReference>
<reference evidence="1 2" key="2">
    <citation type="submission" date="2014-09" db="EMBL/GenBank/DDBJ databases">
        <authorList>
            <consortium name="NBRP consortium"/>
            <person name="Sawabe T."/>
            <person name="Meirelles P."/>
            <person name="Nakanishi M."/>
            <person name="Sayaka M."/>
            <person name="Hattori M."/>
            <person name="Ohkuma M."/>
        </authorList>
    </citation>
    <scope>NUCLEOTIDE SEQUENCE [LARGE SCALE GENOMIC DNA]</scope>
    <source>
        <strain evidence="1 2">JCM 19240</strain>
    </source>
</reference>
<dbReference type="Proteomes" id="UP000029224">
    <property type="component" value="Unassembled WGS sequence"/>
</dbReference>
<name>A0A090TUM8_9VIBR</name>
<keyword evidence="2" id="KW-1185">Reference proteome</keyword>
<organism evidence="1 2">
    <name type="scientific">Vibrio maritimus</name>
    <dbReference type="NCBI Taxonomy" id="990268"/>
    <lineage>
        <taxon>Bacteria</taxon>
        <taxon>Pseudomonadati</taxon>
        <taxon>Pseudomonadota</taxon>
        <taxon>Gammaproteobacteria</taxon>
        <taxon>Vibrionales</taxon>
        <taxon>Vibrionaceae</taxon>
        <taxon>Vibrio</taxon>
    </lineage>
</organism>
<accession>A0A090TUM8</accession>